<reference evidence="2" key="2">
    <citation type="submission" date="2013-10" db="EMBL/GenBank/DDBJ databases">
        <authorList>
            <person name="Aslett M."/>
        </authorList>
    </citation>
    <scope>NUCLEOTIDE SEQUENCE [LARGE SCALE GENOMIC DNA]</scope>
    <source>
        <strain evidence="2">Houghton</strain>
    </source>
</reference>
<feature type="compositionally biased region" description="Basic and acidic residues" evidence="1">
    <location>
        <begin position="58"/>
        <end position="68"/>
    </location>
</feature>
<feature type="compositionally biased region" description="Basic and acidic residues" evidence="1">
    <location>
        <begin position="33"/>
        <end position="43"/>
    </location>
</feature>
<accession>U6M016</accession>
<proteinExistence type="predicted"/>
<sequence length="194" mass="21316">MYLVATGRNSSPVSAESGRKRFDIRNCAKIEDAEKRTSRRQPDEQCGAVSTSARNKQTMHEKGGNREGQAKHNVDWYFRSRVWGTSVNGTWCDPLVVRAREGENVKGRPAEAALRIHAEQSYELLAKQVASMTAEDAATLLPVNEEPLDSRKGKGKGVELLVLQVKTNSEARSHPLQGFYIIPALPASSGRGAL</sequence>
<reference evidence="2" key="1">
    <citation type="submission" date="2013-10" db="EMBL/GenBank/DDBJ databases">
        <title>Genomic analysis of the causative agents of coccidiosis in chickens.</title>
        <authorList>
            <person name="Reid A.J."/>
            <person name="Blake D."/>
            <person name="Billington K."/>
            <person name="Browne H."/>
            <person name="Dunn M."/>
            <person name="Hung S."/>
            <person name="Kawahara F."/>
            <person name="Miranda-Saavedra D."/>
            <person name="Mourier T."/>
            <person name="Nagra H."/>
            <person name="Otto T.D."/>
            <person name="Rawlings N."/>
            <person name="Sanchez A."/>
            <person name="Sanders M."/>
            <person name="Subramaniam C."/>
            <person name="Tay Y."/>
            <person name="Dear P."/>
            <person name="Doerig C."/>
            <person name="Gruber A."/>
            <person name="Parkinson J."/>
            <person name="Shirley M."/>
            <person name="Wan K.L."/>
            <person name="Berriman M."/>
            <person name="Tomley F."/>
            <person name="Pain A."/>
        </authorList>
    </citation>
    <scope>NUCLEOTIDE SEQUENCE [LARGE SCALE GENOMIC DNA]</scope>
    <source>
        <strain evidence="2">Houghton</strain>
    </source>
</reference>
<organism evidence="2 3">
    <name type="scientific">Eimeria brunetti</name>
    <dbReference type="NCBI Taxonomy" id="51314"/>
    <lineage>
        <taxon>Eukaryota</taxon>
        <taxon>Sar</taxon>
        <taxon>Alveolata</taxon>
        <taxon>Apicomplexa</taxon>
        <taxon>Conoidasida</taxon>
        <taxon>Coccidia</taxon>
        <taxon>Eucoccidiorida</taxon>
        <taxon>Eimeriorina</taxon>
        <taxon>Eimeriidae</taxon>
        <taxon>Eimeria</taxon>
    </lineage>
</organism>
<dbReference type="Proteomes" id="UP000030750">
    <property type="component" value="Unassembled WGS sequence"/>
</dbReference>
<name>U6M016_9EIME</name>
<evidence type="ECO:0000313" key="2">
    <source>
        <dbReference type="EMBL" id="CDJ54189.1"/>
    </source>
</evidence>
<dbReference type="EMBL" id="HG714030">
    <property type="protein sequence ID" value="CDJ54189.1"/>
    <property type="molecule type" value="Genomic_DNA"/>
</dbReference>
<evidence type="ECO:0000256" key="1">
    <source>
        <dbReference type="SAM" id="MobiDB-lite"/>
    </source>
</evidence>
<dbReference type="VEuPathDB" id="ToxoDB:EBH_0084130"/>
<evidence type="ECO:0000313" key="3">
    <source>
        <dbReference type="Proteomes" id="UP000030750"/>
    </source>
</evidence>
<dbReference type="AlphaFoldDB" id="U6M016"/>
<gene>
    <name evidence="2" type="ORF">EBH_0084130</name>
</gene>
<keyword evidence="3" id="KW-1185">Reference proteome</keyword>
<feature type="region of interest" description="Disordered" evidence="1">
    <location>
        <begin position="33"/>
        <end position="68"/>
    </location>
</feature>
<protein>
    <submittedName>
        <fullName evidence="2">Uncharacterized protein</fullName>
    </submittedName>
</protein>